<dbReference type="InterPro" id="IPR030956">
    <property type="entry name" value="McbB"/>
</dbReference>
<dbReference type="NCBIfam" id="TIGR04424">
    <property type="entry name" value="metallo_McbB"/>
    <property type="match status" value="1"/>
</dbReference>
<comment type="caution">
    <text evidence="1">The sequence shown here is derived from an EMBL/GenBank/DDBJ whole genome shotgun (WGS) entry which is preliminary data.</text>
</comment>
<name>A0ABN0GSZ4_STRRT</name>
<reference evidence="1 2" key="1">
    <citation type="submission" date="2009-12" db="EMBL/GenBank/DDBJ databases">
        <authorList>
            <person name="Lefebure T."/>
            <person name="Cornejo O.E."/>
            <person name="Pavinski Bitar P.D."/>
            <person name="Lang P."/>
            <person name="Stanhope M.J."/>
        </authorList>
    </citation>
    <scope>NUCLEOTIDE SEQUENCE [LARGE SCALE GENOMIC DNA]</scope>
    <source>
        <strain evidence="1 2">FA-1</strain>
    </source>
</reference>
<evidence type="ECO:0000313" key="2">
    <source>
        <dbReference type="Proteomes" id="UP000007815"/>
    </source>
</evidence>
<dbReference type="EMBL" id="AJTZ01000005">
    <property type="protein sequence ID" value="EJN93535.1"/>
    <property type="molecule type" value="Genomic_DNA"/>
</dbReference>
<gene>
    <name evidence="1" type="ORF">SRA_03326</name>
</gene>
<organism evidence="1 2">
    <name type="scientific">Streptococcus ratti FA-1 = DSM 20564</name>
    <dbReference type="NCBI Taxonomy" id="699248"/>
    <lineage>
        <taxon>Bacteria</taxon>
        <taxon>Bacillati</taxon>
        <taxon>Bacillota</taxon>
        <taxon>Bacilli</taxon>
        <taxon>Lactobacillales</taxon>
        <taxon>Streptococcaceae</taxon>
        <taxon>Streptococcus</taxon>
    </lineage>
</organism>
<dbReference type="Proteomes" id="UP000007815">
    <property type="component" value="Unassembled WGS sequence"/>
</dbReference>
<proteinExistence type="predicted"/>
<keyword evidence="2" id="KW-1185">Reference proteome</keyword>
<accession>A0ABN0GSZ4</accession>
<protein>
    <submittedName>
        <fullName evidence="1">Uncharacterized protein</fullName>
    </submittedName>
</protein>
<sequence>MINFLKSIEDSHFITEQDILAVFEEKYESALHFLKSQAILTEDIDLNFSVQKIYFLYNGSLNEQFIPSTFDNILIEIKKLEEVKFESLAENSLVILMLNSYHTKYVKQLYNTINNKQNIYLLSVFYYGFNYYIDNLYHSDWVVPTHFDHIGIIKTTLPDTEEHLSYNSLVEAILEKEPYFSNERNLNDMEQIFLINTVMVRIYELFSIDDKEVLSQSSLLETVEINLSNRKISKDSAIFWELLE</sequence>
<evidence type="ECO:0000313" key="1">
    <source>
        <dbReference type="EMBL" id="EJN93535.1"/>
    </source>
</evidence>